<name>A0A6J4SHT6_9SPHN</name>
<feature type="compositionally biased region" description="Basic and acidic residues" evidence="1">
    <location>
        <begin position="117"/>
        <end position="128"/>
    </location>
</feature>
<feature type="region of interest" description="Disordered" evidence="1">
    <location>
        <begin position="383"/>
        <end position="429"/>
    </location>
</feature>
<proteinExistence type="predicted"/>
<dbReference type="EC" id="6.3.4.4" evidence="2"/>
<accession>A0A6J4SHT6</accession>
<evidence type="ECO:0000256" key="1">
    <source>
        <dbReference type="SAM" id="MobiDB-lite"/>
    </source>
</evidence>
<sequence length="429" mass="47952">DQRHRDRRAMGRRGQGQDRRLAQLARRRGCQVSGRPQCGPHARHRRRGLQAVLAPLRHRAGPAVANRQRRGVRPLALPRGGGAAARAGRGRHPRDPPGRRHLPADPALPPRARRAARGGERPRGQDRHHAPRHRSSLRGQGRPPRAPRRRPGAARRDRRAARPAASPPQRAARRLRPHWDRPAPAQGRAGGGRAVRAALRRARVAHPGRGAAGGASHPVRRRAGRAARRRPRDLPVCHLLQRGGGAGRRGVRPRPGRHRLRARHRQGLRDPRRLRPVPDRAARRDRPAIGRARARIRHRHRPQAPLRLVRRGARPPGHRRVGRARRGADQARRARRLRRAADLHRLLARWRSSRLPAKRSAHAGRGRAGVRALRGLERVHLRRAQLGRPAGAGGEVHPTDRGADRLPGGDSVHQPRARRHDLGARPVRV</sequence>
<feature type="compositionally biased region" description="Basic residues" evidence="1">
    <location>
        <begin position="249"/>
        <end position="263"/>
    </location>
</feature>
<protein>
    <submittedName>
        <fullName evidence="2">Adenylosuccinate synthetase</fullName>
        <ecNumber evidence="2">6.3.4.4</ecNumber>
    </submittedName>
</protein>
<feature type="non-terminal residue" evidence="2">
    <location>
        <position position="429"/>
    </location>
</feature>
<feature type="non-terminal residue" evidence="2">
    <location>
        <position position="1"/>
    </location>
</feature>
<feature type="region of interest" description="Disordered" evidence="1">
    <location>
        <begin position="313"/>
        <end position="333"/>
    </location>
</feature>
<keyword evidence="2" id="KW-0436">Ligase</keyword>
<evidence type="ECO:0000313" key="2">
    <source>
        <dbReference type="EMBL" id="CAA9499481.1"/>
    </source>
</evidence>
<gene>
    <name evidence="2" type="ORF">AVDCRST_MAG39-1194</name>
</gene>
<dbReference type="EMBL" id="CADCVW010000049">
    <property type="protein sequence ID" value="CAA9499481.1"/>
    <property type="molecule type" value="Genomic_DNA"/>
</dbReference>
<feature type="region of interest" description="Disordered" evidence="1">
    <location>
        <begin position="1"/>
        <end position="263"/>
    </location>
</feature>
<feature type="compositionally biased region" description="Basic residues" evidence="1">
    <location>
        <begin position="145"/>
        <end position="161"/>
    </location>
</feature>
<organism evidence="2">
    <name type="scientific">uncultured Sphingomonadaceae bacterium</name>
    <dbReference type="NCBI Taxonomy" id="169976"/>
    <lineage>
        <taxon>Bacteria</taxon>
        <taxon>Pseudomonadati</taxon>
        <taxon>Pseudomonadota</taxon>
        <taxon>Alphaproteobacteria</taxon>
        <taxon>Sphingomonadales</taxon>
        <taxon>Sphingomonadaceae</taxon>
        <taxon>environmental samples</taxon>
    </lineage>
</organism>
<feature type="compositionally biased region" description="Basic residues" evidence="1">
    <location>
        <begin position="1"/>
        <end position="11"/>
    </location>
</feature>
<feature type="compositionally biased region" description="Basic residues" evidence="1">
    <location>
        <begin position="218"/>
        <end position="231"/>
    </location>
</feature>
<reference evidence="2" key="1">
    <citation type="submission" date="2020-02" db="EMBL/GenBank/DDBJ databases">
        <authorList>
            <person name="Meier V. D."/>
        </authorList>
    </citation>
    <scope>NUCLEOTIDE SEQUENCE</scope>
    <source>
        <strain evidence="2">AVDCRST_MAG39</strain>
    </source>
</reference>
<feature type="compositionally biased region" description="Basic residues" evidence="1">
    <location>
        <begin position="313"/>
        <end position="325"/>
    </location>
</feature>
<dbReference type="AlphaFoldDB" id="A0A6J4SHT6"/>
<dbReference type="GO" id="GO:0004019">
    <property type="term" value="F:adenylosuccinate synthase activity"/>
    <property type="evidence" value="ECO:0007669"/>
    <property type="project" value="UniProtKB-EC"/>
</dbReference>